<protein>
    <submittedName>
        <fullName evidence="1">Glucosidase I</fullName>
    </submittedName>
</protein>
<dbReference type="Proteomes" id="UP001163105">
    <property type="component" value="Unassembled WGS sequence"/>
</dbReference>
<accession>A0AB34FIU2</accession>
<dbReference type="AlphaFoldDB" id="A0AB34FIU2"/>
<gene>
    <name evidence="1" type="primary">PSMG3</name>
    <name evidence="1" type="ORF">O9K51_08984</name>
</gene>
<evidence type="ECO:0000313" key="1">
    <source>
        <dbReference type="EMBL" id="KAJ6438392.1"/>
    </source>
</evidence>
<dbReference type="PANTHER" id="PTHR31051:SF1">
    <property type="entry name" value="PROTEASOME ASSEMBLY CHAPERONE 3"/>
    <property type="match status" value="1"/>
</dbReference>
<organism evidence="1 2">
    <name type="scientific">Purpureocillium lavendulum</name>
    <dbReference type="NCBI Taxonomy" id="1247861"/>
    <lineage>
        <taxon>Eukaryota</taxon>
        <taxon>Fungi</taxon>
        <taxon>Dikarya</taxon>
        <taxon>Ascomycota</taxon>
        <taxon>Pezizomycotina</taxon>
        <taxon>Sordariomycetes</taxon>
        <taxon>Hypocreomycetidae</taxon>
        <taxon>Hypocreales</taxon>
        <taxon>Ophiocordycipitaceae</taxon>
        <taxon>Purpureocillium</taxon>
    </lineage>
</organism>
<reference evidence="1" key="1">
    <citation type="submission" date="2023-01" db="EMBL/GenBank/DDBJ databases">
        <title>The growth and conidiation of Purpureocillium lavendulum are regulated by nitrogen source and histone H3K14 acetylation.</title>
        <authorList>
            <person name="Tang P."/>
            <person name="Han J."/>
            <person name="Zhang C."/>
            <person name="Tang P."/>
            <person name="Qi F."/>
            <person name="Zhang K."/>
            <person name="Liang L."/>
        </authorList>
    </citation>
    <scope>NUCLEOTIDE SEQUENCE</scope>
    <source>
        <strain evidence="1">YMF1.00683</strain>
    </source>
</reference>
<proteinExistence type="predicted"/>
<dbReference type="InterPro" id="IPR018788">
    <property type="entry name" value="Proteasome_assmbl_chp_3"/>
</dbReference>
<dbReference type="Gene3D" id="3.30.230.90">
    <property type="match status" value="1"/>
</dbReference>
<dbReference type="InterPro" id="IPR053720">
    <property type="entry name" value="Psm_Assembly_Chaperone"/>
</dbReference>
<dbReference type="GO" id="GO:0043248">
    <property type="term" value="P:proteasome assembly"/>
    <property type="evidence" value="ECO:0007669"/>
    <property type="project" value="InterPro"/>
</dbReference>
<dbReference type="PANTHER" id="PTHR31051">
    <property type="entry name" value="PROTEASOME ASSEMBLY CHAPERONE 3"/>
    <property type="match status" value="1"/>
</dbReference>
<sequence length="148" mass="15861">MATPDVRQEDNFPVPSRHASGLVNGVATEVTSLSFSDKILVTISQEGRLSQWVQVPLTGSAGGMVEMTLPTASHGLMPSTHLTPKTLLGGGGDDRETLGQLYAAQIASRLSLQSPEDRRTLVVGLGLVKVDTEREAFFDLFELAQKVL</sequence>
<evidence type="ECO:0000313" key="2">
    <source>
        <dbReference type="Proteomes" id="UP001163105"/>
    </source>
</evidence>
<dbReference type="EMBL" id="JAQHRD010000008">
    <property type="protein sequence ID" value="KAJ6438392.1"/>
    <property type="molecule type" value="Genomic_DNA"/>
</dbReference>
<comment type="caution">
    <text evidence="1">The sequence shown here is derived from an EMBL/GenBank/DDBJ whole genome shotgun (WGS) entry which is preliminary data.</text>
</comment>
<keyword evidence="2" id="KW-1185">Reference proteome</keyword>
<name>A0AB34FIU2_9HYPO</name>